<keyword evidence="5" id="KW-0539">Nucleus</keyword>
<evidence type="ECO:0000256" key="4">
    <source>
        <dbReference type="ARBA" id="ARBA00022833"/>
    </source>
</evidence>
<evidence type="ECO:0000313" key="10">
    <source>
        <dbReference type="Proteomes" id="UP001160148"/>
    </source>
</evidence>
<keyword evidence="10" id="KW-1185">Reference proteome</keyword>
<dbReference type="GO" id="GO:0008270">
    <property type="term" value="F:zinc ion binding"/>
    <property type="evidence" value="ECO:0007669"/>
    <property type="project" value="UniProtKB-KW"/>
</dbReference>
<sequence>MTNALIYMLVKDNMPLSSTEKDGFNYFIKKALPLYKAPSRKTITKLISSKYDVLSGQIKNKLSLVESITLTTDIWTDTINTKSYLYVSYLLYIVICITVHYLSFCKLNLESVVLGVLELDERHTSENIAKWLDSALQEWGIEKRQIFLVVTDNGANIKNAVSVCFGKDKHLPCFAHTINLVVQNALGNTDNIATLINKVKHLVTFFKQCVSASDELHKVCAFKLKQSVSTRWNSVYYMLDRFINCSDHVASIIVKFPKGPTMITGSELFIAKEIMHLLKPFEAATKELCEQKYITGSKIIPLMHCLIKKIESVEVNSVVASNLSNNLQTRFGRVEYVKILSIATIRDPRFKTLHSNSAVASSKSINAIKKKILELRTDSSETSSHNESSSEDGPDSLWAVHKQLVSKKALTEPSLNVNEMPTDLKHYLNQPTVPLTDNVLSFWDIHGPIYPHLKKIVDPYLGMVATSVPSERFFSKAGQVMTDSRNRLTGDNLNKLLFLGSLSVNDWQLE</sequence>
<keyword evidence="4" id="KW-0862">Zinc</keyword>
<accession>A0AAV0WM32</accession>
<keyword evidence="7" id="KW-0812">Transmembrane</keyword>
<dbReference type="AlphaFoldDB" id="A0AAV0WM32"/>
<comment type="subcellular location">
    <subcellularLocation>
        <location evidence="1">Nucleus</location>
    </subcellularLocation>
</comment>
<evidence type="ECO:0000259" key="8">
    <source>
        <dbReference type="Pfam" id="PF05699"/>
    </source>
</evidence>
<dbReference type="InterPro" id="IPR008906">
    <property type="entry name" value="HATC_C_dom"/>
</dbReference>
<proteinExistence type="predicted"/>
<keyword evidence="7" id="KW-0472">Membrane</keyword>
<evidence type="ECO:0000256" key="5">
    <source>
        <dbReference type="ARBA" id="ARBA00023242"/>
    </source>
</evidence>
<gene>
    <name evidence="9" type="ORF">MEUPH1_LOCUS12495</name>
</gene>
<keyword evidence="2" id="KW-0479">Metal-binding</keyword>
<dbReference type="EMBL" id="CARXXK010000002">
    <property type="protein sequence ID" value="CAI6356799.1"/>
    <property type="molecule type" value="Genomic_DNA"/>
</dbReference>
<dbReference type="InterPro" id="IPR052035">
    <property type="entry name" value="ZnF_BED_domain_contain"/>
</dbReference>
<comment type="caution">
    <text evidence="9">The sequence shown here is derived from an EMBL/GenBank/DDBJ whole genome shotgun (WGS) entry which is preliminary data.</text>
</comment>
<evidence type="ECO:0000313" key="9">
    <source>
        <dbReference type="EMBL" id="CAI6356799.1"/>
    </source>
</evidence>
<reference evidence="9 10" key="1">
    <citation type="submission" date="2023-01" db="EMBL/GenBank/DDBJ databases">
        <authorList>
            <person name="Whitehead M."/>
        </authorList>
    </citation>
    <scope>NUCLEOTIDE SEQUENCE [LARGE SCALE GENOMIC DNA]</scope>
</reference>
<evidence type="ECO:0000256" key="6">
    <source>
        <dbReference type="SAM" id="MobiDB-lite"/>
    </source>
</evidence>
<evidence type="ECO:0000256" key="1">
    <source>
        <dbReference type="ARBA" id="ARBA00004123"/>
    </source>
</evidence>
<dbReference type="SUPFAM" id="SSF53098">
    <property type="entry name" value="Ribonuclease H-like"/>
    <property type="match status" value="1"/>
</dbReference>
<evidence type="ECO:0000256" key="2">
    <source>
        <dbReference type="ARBA" id="ARBA00022723"/>
    </source>
</evidence>
<dbReference type="InterPro" id="IPR012337">
    <property type="entry name" value="RNaseH-like_sf"/>
</dbReference>
<keyword evidence="3" id="KW-0863">Zinc-finger</keyword>
<evidence type="ECO:0000256" key="7">
    <source>
        <dbReference type="SAM" id="Phobius"/>
    </source>
</evidence>
<dbReference type="PANTHER" id="PTHR46481:SF10">
    <property type="entry name" value="ZINC FINGER BED DOMAIN-CONTAINING PROTEIN 39"/>
    <property type="match status" value="1"/>
</dbReference>
<organism evidence="9 10">
    <name type="scientific">Macrosiphum euphorbiae</name>
    <name type="common">potato aphid</name>
    <dbReference type="NCBI Taxonomy" id="13131"/>
    <lineage>
        <taxon>Eukaryota</taxon>
        <taxon>Metazoa</taxon>
        <taxon>Ecdysozoa</taxon>
        <taxon>Arthropoda</taxon>
        <taxon>Hexapoda</taxon>
        <taxon>Insecta</taxon>
        <taxon>Pterygota</taxon>
        <taxon>Neoptera</taxon>
        <taxon>Paraneoptera</taxon>
        <taxon>Hemiptera</taxon>
        <taxon>Sternorrhyncha</taxon>
        <taxon>Aphidomorpha</taxon>
        <taxon>Aphidoidea</taxon>
        <taxon>Aphididae</taxon>
        <taxon>Macrosiphini</taxon>
        <taxon>Macrosiphum</taxon>
    </lineage>
</organism>
<dbReference type="GO" id="GO:0046983">
    <property type="term" value="F:protein dimerization activity"/>
    <property type="evidence" value="ECO:0007669"/>
    <property type="project" value="InterPro"/>
</dbReference>
<evidence type="ECO:0000256" key="3">
    <source>
        <dbReference type="ARBA" id="ARBA00022771"/>
    </source>
</evidence>
<dbReference type="Pfam" id="PF05699">
    <property type="entry name" value="Dimer_Tnp_hAT"/>
    <property type="match status" value="1"/>
</dbReference>
<protein>
    <recommendedName>
        <fullName evidence="8">HAT C-terminal dimerisation domain-containing protein</fullName>
    </recommendedName>
</protein>
<dbReference type="PANTHER" id="PTHR46481">
    <property type="entry name" value="ZINC FINGER BED DOMAIN-CONTAINING PROTEIN 4"/>
    <property type="match status" value="1"/>
</dbReference>
<keyword evidence="7" id="KW-1133">Transmembrane helix</keyword>
<feature type="transmembrane region" description="Helical" evidence="7">
    <location>
        <begin position="84"/>
        <end position="104"/>
    </location>
</feature>
<dbReference type="GO" id="GO:0005634">
    <property type="term" value="C:nucleus"/>
    <property type="evidence" value="ECO:0007669"/>
    <property type="project" value="UniProtKB-SubCell"/>
</dbReference>
<feature type="domain" description="HAT C-terminal dimerisation" evidence="8">
    <location>
        <begin position="423"/>
        <end position="499"/>
    </location>
</feature>
<feature type="region of interest" description="Disordered" evidence="6">
    <location>
        <begin position="376"/>
        <end position="395"/>
    </location>
</feature>
<name>A0AAV0WM32_9HEMI</name>
<dbReference type="Proteomes" id="UP001160148">
    <property type="component" value="Unassembled WGS sequence"/>
</dbReference>